<dbReference type="GO" id="GO:0030288">
    <property type="term" value="C:outer membrane-bounded periplasmic space"/>
    <property type="evidence" value="ECO:0007669"/>
    <property type="project" value="InterPro"/>
</dbReference>
<dbReference type="EC" id="3.5.2.6" evidence="7"/>
<keyword evidence="5" id="KW-0472">Membrane</keyword>
<evidence type="ECO:0000259" key="9">
    <source>
        <dbReference type="Pfam" id="PF00144"/>
    </source>
</evidence>
<keyword evidence="11" id="KW-1185">Reference proteome</keyword>
<evidence type="ECO:0000256" key="1">
    <source>
        <dbReference type="ARBA" id="ARBA00001526"/>
    </source>
</evidence>
<evidence type="ECO:0000256" key="8">
    <source>
        <dbReference type="SAM" id="MobiDB-lite"/>
    </source>
</evidence>
<dbReference type="InterPro" id="IPR001466">
    <property type="entry name" value="Beta-lactam-related"/>
</dbReference>
<dbReference type="Proteomes" id="UP000007967">
    <property type="component" value="Chromosome"/>
</dbReference>
<evidence type="ECO:0000313" key="11">
    <source>
        <dbReference type="Proteomes" id="UP000007967"/>
    </source>
</evidence>
<comment type="similarity">
    <text evidence="3 7">Belongs to the class-C beta-lactamase family.</text>
</comment>
<dbReference type="InterPro" id="IPR001586">
    <property type="entry name" value="Beta-lactam_class-C_AS"/>
</dbReference>
<name>D2PZX7_KRIFD</name>
<comment type="subcellular location">
    <subcellularLocation>
        <location evidence="2">Membrane</location>
    </subcellularLocation>
</comment>
<gene>
    <name evidence="10" type="ordered locus">Kfla_0870</name>
</gene>
<dbReference type="KEGG" id="kfl:Kfla_0870"/>
<dbReference type="GO" id="GO:0017001">
    <property type="term" value="P:antibiotic catabolic process"/>
    <property type="evidence" value="ECO:0007669"/>
    <property type="project" value="InterPro"/>
</dbReference>
<evidence type="ECO:0000256" key="3">
    <source>
        <dbReference type="ARBA" id="ARBA00007840"/>
    </source>
</evidence>
<evidence type="ECO:0000256" key="4">
    <source>
        <dbReference type="ARBA" id="ARBA00022801"/>
    </source>
</evidence>
<evidence type="ECO:0000313" key="10">
    <source>
        <dbReference type="EMBL" id="ADB29975.1"/>
    </source>
</evidence>
<dbReference type="Pfam" id="PF00144">
    <property type="entry name" value="Beta-lactamase"/>
    <property type="match status" value="1"/>
</dbReference>
<dbReference type="eggNOG" id="COG1680">
    <property type="taxonomic scope" value="Bacteria"/>
</dbReference>
<evidence type="ECO:0000256" key="7">
    <source>
        <dbReference type="RuleBase" id="RU361140"/>
    </source>
</evidence>
<dbReference type="STRING" id="479435.Kfla_0870"/>
<dbReference type="MEROPS" id="S12.006"/>
<dbReference type="SUPFAM" id="SSF56601">
    <property type="entry name" value="beta-lactamase/transpeptidase-like"/>
    <property type="match status" value="1"/>
</dbReference>
<feature type="region of interest" description="Disordered" evidence="8">
    <location>
        <begin position="212"/>
        <end position="234"/>
    </location>
</feature>
<keyword evidence="4 7" id="KW-0378">Hydrolase</keyword>
<dbReference type="Gene3D" id="3.40.710.10">
    <property type="entry name" value="DD-peptidase/beta-lactamase superfamily"/>
    <property type="match status" value="1"/>
</dbReference>
<evidence type="ECO:0000256" key="6">
    <source>
        <dbReference type="ARBA" id="ARBA00023251"/>
    </source>
</evidence>
<evidence type="ECO:0000256" key="5">
    <source>
        <dbReference type="ARBA" id="ARBA00023136"/>
    </source>
</evidence>
<dbReference type="HOGENOM" id="CLU_020027_7_3_11"/>
<reference evidence="10 11" key="2">
    <citation type="journal article" date="2010" name="Stand. Genomic Sci.">
        <title>Complete genome sequence of Kribbella flavida type strain (IFO 14399).</title>
        <authorList>
            <person name="Pukall R."/>
            <person name="Lapidus A."/>
            <person name="Glavina Del Rio T."/>
            <person name="Copeland A."/>
            <person name="Tice H."/>
            <person name="Cheng J.-F."/>
            <person name="Lucas S."/>
            <person name="Chen F."/>
            <person name="Nolan M."/>
            <person name="LaButti K."/>
            <person name="Pati A."/>
            <person name="Ivanova N."/>
            <person name="Mavrommatis K."/>
            <person name="Mikhailova N."/>
            <person name="Pitluck S."/>
            <person name="Bruce D."/>
            <person name="Goodwin L."/>
            <person name="Land M."/>
            <person name="Hauser L."/>
            <person name="Chang Y.-J."/>
            <person name="Jeffries C.D."/>
            <person name="Chen A."/>
            <person name="Palaniappan K."/>
            <person name="Chain P."/>
            <person name="Rohde M."/>
            <person name="Goeker M."/>
            <person name="Bristow J."/>
            <person name="Eisen J.A."/>
            <person name="Markowitz V."/>
            <person name="Hugenholtz P."/>
            <person name="Kyrpides N.C."/>
            <person name="Klenk H.-P."/>
            <person name="Brettin T."/>
        </authorList>
    </citation>
    <scope>NUCLEOTIDE SEQUENCE [LARGE SCALE GENOMIC DNA]</scope>
    <source>
        <strain evidence="11">DSM 17836 / JCM 10339 / NBRC 14399</strain>
    </source>
</reference>
<dbReference type="PROSITE" id="PS00336">
    <property type="entry name" value="BETA_LACTAMASE_C"/>
    <property type="match status" value="1"/>
</dbReference>
<dbReference type="EMBL" id="CP001736">
    <property type="protein sequence ID" value="ADB29975.1"/>
    <property type="molecule type" value="Genomic_DNA"/>
</dbReference>
<dbReference type="AlphaFoldDB" id="D2PZX7"/>
<dbReference type="PANTHER" id="PTHR46825">
    <property type="entry name" value="D-ALANYL-D-ALANINE-CARBOXYPEPTIDASE/ENDOPEPTIDASE AMPH"/>
    <property type="match status" value="1"/>
</dbReference>
<comment type="catalytic activity">
    <reaction evidence="1 7">
        <text>a beta-lactam + H2O = a substituted beta-amino acid</text>
        <dbReference type="Rhea" id="RHEA:20401"/>
        <dbReference type="ChEBI" id="CHEBI:15377"/>
        <dbReference type="ChEBI" id="CHEBI:35627"/>
        <dbReference type="ChEBI" id="CHEBI:140347"/>
        <dbReference type="EC" id="3.5.2.6"/>
    </reaction>
</comment>
<dbReference type="GO" id="GO:0046677">
    <property type="term" value="P:response to antibiotic"/>
    <property type="evidence" value="ECO:0007669"/>
    <property type="project" value="UniProtKB-UniRule"/>
</dbReference>
<dbReference type="GO" id="GO:0016020">
    <property type="term" value="C:membrane"/>
    <property type="evidence" value="ECO:0007669"/>
    <property type="project" value="UniProtKB-SubCell"/>
</dbReference>
<sequence length="342" mass="35958">MKFFAALLAVALAVGGWLIRPGALHLAGPRTGDATLQKFIDDNYEGPGHRLSVALVDGSSTRFASRGGDEHGSFEIGSISKALTGLLLADAVERGEVTLGQQVGSLLPLQESEVATATLEDLATHHSGLPKISGKPLPAVRSALAAVAGGNPYPYDVDQLLDHARSAGTGGRGEPAYSNLGGALLGQALARKAGKSYPDLLQERVFQPLTMRNSRTPTSDAGAAPDGYGSGGRRQAPWVQEGYGPAGGVVSTAADLALLARALLDGKYVTALAPRRDYEEDRIGLFWMTSPLRDDRSMVWHNGGTGGYRSFIALDLDRRRAVVVLSDVAVDVDDFATKLLEG</sequence>
<proteinExistence type="inferred from homology"/>
<keyword evidence="6 7" id="KW-0046">Antibiotic resistance</keyword>
<protein>
    <recommendedName>
        <fullName evidence="7">Beta-lactamase</fullName>
        <ecNumber evidence="7">3.5.2.6</ecNumber>
    </recommendedName>
</protein>
<organism evidence="10 11">
    <name type="scientific">Kribbella flavida (strain DSM 17836 / JCM 10339 / NBRC 14399)</name>
    <dbReference type="NCBI Taxonomy" id="479435"/>
    <lineage>
        <taxon>Bacteria</taxon>
        <taxon>Bacillati</taxon>
        <taxon>Actinomycetota</taxon>
        <taxon>Actinomycetes</taxon>
        <taxon>Propionibacteriales</taxon>
        <taxon>Kribbellaceae</taxon>
        <taxon>Kribbella</taxon>
    </lineage>
</organism>
<dbReference type="GO" id="GO:0008800">
    <property type="term" value="F:beta-lactamase activity"/>
    <property type="evidence" value="ECO:0007669"/>
    <property type="project" value="UniProtKB-UniRule"/>
</dbReference>
<evidence type="ECO:0000256" key="2">
    <source>
        <dbReference type="ARBA" id="ARBA00004370"/>
    </source>
</evidence>
<dbReference type="InterPro" id="IPR012338">
    <property type="entry name" value="Beta-lactam/transpept-like"/>
</dbReference>
<dbReference type="PANTHER" id="PTHR46825:SF11">
    <property type="entry name" value="PENICILLIN-BINDING PROTEIN 4"/>
    <property type="match status" value="1"/>
</dbReference>
<dbReference type="RefSeq" id="WP_012918531.1">
    <property type="nucleotide sequence ID" value="NC_013729.1"/>
</dbReference>
<feature type="domain" description="Beta-lactamase-related" evidence="9">
    <location>
        <begin position="54"/>
        <end position="331"/>
    </location>
</feature>
<accession>D2PZX7</accession>
<reference evidence="11" key="1">
    <citation type="submission" date="2009-09" db="EMBL/GenBank/DDBJ databases">
        <title>The complete genome of Kribbella flavida DSM 17836.</title>
        <authorList>
            <consortium name="US DOE Joint Genome Institute (JGI-PGF)"/>
            <person name="Lucas S."/>
            <person name="Copeland A."/>
            <person name="Lapidus A."/>
            <person name="Glavina del Rio T."/>
            <person name="Dalin E."/>
            <person name="Tice H."/>
            <person name="Bruce D."/>
            <person name="Goodwin L."/>
            <person name="Pitluck S."/>
            <person name="Kyrpides N."/>
            <person name="Mavromatis K."/>
            <person name="Ivanova N."/>
            <person name="Saunders E."/>
            <person name="Brettin T."/>
            <person name="Detter J.C."/>
            <person name="Han C."/>
            <person name="Larimer F."/>
            <person name="Land M."/>
            <person name="Hauser L."/>
            <person name="Markowitz V."/>
            <person name="Cheng J.-F."/>
            <person name="Hugenholtz P."/>
            <person name="Woyke T."/>
            <person name="Wu D."/>
            <person name="Pukall R."/>
            <person name="Klenk H.-P."/>
            <person name="Eisen J.A."/>
        </authorList>
    </citation>
    <scope>NUCLEOTIDE SEQUENCE [LARGE SCALE GENOMIC DNA]</scope>
    <source>
        <strain evidence="11">DSM 17836 / JCM 10339 / NBRC 14399</strain>
    </source>
</reference>
<dbReference type="OrthoDB" id="3171327at2"/>
<dbReference type="InterPro" id="IPR050491">
    <property type="entry name" value="AmpC-like"/>
</dbReference>